<evidence type="ECO:0000256" key="2">
    <source>
        <dbReference type="SAM" id="Phobius"/>
    </source>
</evidence>
<feature type="transmembrane region" description="Helical" evidence="2">
    <location>
        <begin position="178"/>
        <end position="196"/>
    </location>
</feature>
<evidence type="ECO:0000313" key="3">
    <source>
        <dbReference type="EMBL" id="KAJ3432151.1"/>
    </source>
</evidence>
<dbReference type="EMBL" id="JANTQA010000047">
    <property type="protein sequence ID" value="KAJ3432151.1"/>
    <property type="molecule type" value="Genomic_DNA"/>
</dbReference>
<sequence>MCFNQPISGAISILGILAAIYLRVFHWNKKGIWRLFYPTLYFTAMEILQFFMYFWIDDCSSPINIWLTIIGWLHICFQPVASNLMSTFTKSKEDKWYFRKMFLPLAWLGAIAGASRLFFYDWQPCDPIQDPLCGAQTCTKAGSVHLAWTLRLRAPNYFTPGGFVHALTMFVPPMLFDGFVPLLLMLVSGPFLAWYIGRDKDQFAAIWCYYSIFQVIVGLWINLTGYKDFMNAQKEEGEVKAPTKKPVKGKGKKQNQKRKLK</sequence>
<dbReference type="InterPro" id="IPR043912">
    <property type="entry name" value="DUF5765"/>
</dbReference>
<accession>A0AAV7YQT8</accession>
<reference evidence="3" key="2">
    <citation type="submission" date="2022-08" db="EMBL/GenBank/DDBJ databases">
        <title>Novel sulphate-reducing endosymbionts in the free-living metamonad Anaeramoeba.</title>
        <authorList>
            <person name="Jerlstrom-Hultqvist J."/>
            <person name="Cepicka I."/>
            <person name="Gallot-Lavallee L."/>
            <person name="Salas-Leiva D."/>
            <person name="Curtis B.A."/>
            <person name="Zahonova K."/>
            <person name="Pipaliya S."/>
            <person name="Dacks J."/>
            <person name="Roger A.J."/>
        </authorList>
    </citation>
    <scope>NUCLEOTIDE SEQUENCE</scope>
    <source>
        <strain evidence="3">Busselton2</strain>
    </source>
</reference>
<feature type="transmembrane region" description="Helical" evidence="2">
    <location>
        <begin position="203"/>
        <end position="221"/>
    </location>
</feature>
<keyword evidence="2" id="KW-1133">Transmembrane helix</keyword>
<evidence type="ECO:0000256" key="1">
    <source>
        <dbReference type="SAM" id="MobiDB-lite"/>
    </source>
</evidence>
<comment type="caution">
    <text evidence="3">The sequence shown here is derived from an EMBL/GenBank/DDBJ whole genome shotgun (WGS) entry which is preliminary data.</text>
</comment>
<dbReference type="Proteomes" id="UP001150062">
    <property type="component" value="Unassembled WGS sequence"/>
</dbReference>
<keyword evidence="2" id="KW-0812">Transmembrane</keyword>
<feature type="region of interest" description="Disordered" evidence="1">
    <location>
        <begin position="236"/>
        <end position="261"/>
    </location>
</feature>
<proteinExistence type="predicted"/>
<protein>
    <submittedName>
        <fullName evidence="3">Uncharacterized protein</fullName>
    </submittedName>
</protein>
<feature type="transmembrane region" description="Helical" evidence="2">
    <location>
        <begin position="6"/>
        <end position="24"/>
    </location>
</feature>
<evidence type="ECO:0000313" key="6">
    <source>
        <dbReference type="Proteomes" id="UP001150062"/>
    </source>
</evidence>
<organism evidence="3 5">
    <name type="scientific">Anaeramoeba flamelloides</name>
    <dbReference type="NCBI Taxonomy" id="1746091"/>
    <lineage>
        <taxon>Eukaryota</taxon>
        <taxon>Metamonada</taxon>
        <taxon>Anaeramoebidae</taxon>
        <taxon>Anaeramoeba</taxon>
    </lineage>
</organism>
<reference evidence="4" key="1">
    <citation type="submission" date="2022-08" db="EMBL/GenBank/DDBJ databases">
        <title>Novel sulfate-reducing endosymbionts in the free-living metamonad Anaeramoeba.</title>
        <authorList>
            <person name="Jerlstrom-Hultqvist J."/>
            <person name="Cepicka I."/>
            <person name="Gallot-Lavallee L."/>
            <person name="Salas-Leiva D."/>
            <person name="Curtis B.A."/>
            <person name="Zahonova K."/>
            <person name="Pipaliya S."/>
            <person name="Dacks J."/>
            <person name="Roger A.J."/>
        </authorList>
    </citation>
    <scope>NUCLEOTIDE SEQUENCE</scope>
    <source>
        <strain evidence="4">Schooner1</strain>
    </source>
</reference>
<gene>
    <name evidence="3" type="ORF">M0812_21082</name>
    <name evidence="4" type="ORF">M0813_23112</name>
</gene>
<keyword evidence="6" id="KW-1185">Reference proteome</keyword>
<dbReference type="Pfam" id="PF19069">
    <property type="entry name" value="DUF5765"/>
    <property type="match status" value="1"/>
</dbReference>
<feature type="transmembrane region" description="Helical" evidence="2">
    <location>
        <begin position="102"/>
        <end position="120"/>
    </location>
</feature>
<evidence type="ECO:0000313" key="5">
    <source>
        <dbReference type="Proteomes" id="UP001146793"/>
    </source>
</evidence>
<keyword evidence="2" id="KW-0472">Membrane</keyword>
<feature type="compositionally biased region" description="Basic residues" evidence="1">
    <location>
        <begin position="242"/>
        <end position="261"/>
    </location>
</feature>
<evidence type="ECO:0000313" key="4">
    <source>
        <dbReference type="EMBL" id="KAJ6241969.1"/>
    </source>
</evidence>
<dbReference type="AlphaFoldDB" id="A0AAV7YQT8"/>
<feature type="transmembrane region" description="Helical" evidence="2">
    <location>
        <begin position="36"/>
        <end position="56"/>
    </location>
</feature>
<feature type="transmembrane region" description="Helical" evidence="2">
    <location>
        <begin position="62"/>
        <end position="81"/>
    </location>
</feature>
<name>A0AAV7YQT8_9EUKA</name>
<dbReference type="Proteomes" id="UP001146793">
    <property type="component" value="Unassembled WGS sequence"/>
</dbReference>
<dbReference type="EMBL" id="JAOAOG010000185">
    <property type="protein sequence ID" value="KAJ6241969.1"/>
    <property type="molecule type" value="Genomic_DNA"/>
</dbReference>